<accession>A0A7W8TXR6</accession>
<sequence length="145" mass="16025">MAEIKFTGNLAADAEMKFTKSGVAFLKFRANDSKSRKLENGEWETTASQWLNVDMWDGAEMYAPLLRKGTRVTVYGEFYSREYEGKNGKALSLDVRANAITIHPPRGQRSQQQPANDAWTNQAPAESSGWEAVGAGGFESDAPPF</sequence>
<dbReference type="RefSeq" id="WP_183665739.1">
    <property type="nucleotide sequence ID" value="NZ_BAAARH010000002.1"/>
</dbReference>
<reference evidence="4 5" key="1">
    <citation type="submission" date="2020-08" db="EMBL/GenBank/DDBJ databases">
        <title>Sequencing the genomes of 1000 actinobacteria strains.</title>
        <authorList>
            <person name="Klenk H.-P."/>
        </authorList>
    </citation>
    <scope>NUCLEOTIDE SEQUENCE [LARGE SCALE GENOMIC DNA]</scope>
    <source>
        <strain evidence="4 5">DSM 105783</strain>
    </source>
</reference>
<dbReference type="InterPro" id="IPR000424">
    <property type="entry name" value="Primosome_PriB/ssb"/>
</dbReference>
<evidence type="ECO:0000313" key="4">
    <source>
        <dbReference type="EMBL" id="MBB5513436.1"/>
    </source>
</evidence>
<dbReference type="InterPro" id="IPR012340">
    <property type="entry name" value="NA-bd_OB-fold"/>
</dbReference>
<evidence type="ECO:0000256" key="3">
    <source>
        <dbReference type="SAM" id="MobiDB-lite"/>
    </source>
</evidence>
<dbReference type="PROSITE" id="PS50935">
    <property type="entry name" value="SSB"/>
    <property type="match status" value="1"/>
</dbReference>
<organism evidence="4 5">
    <name type="scientific">Neomicrococcus aestuarii</name>
    <dbReference type="NCBI Taxonomy" id="556325"/>
    <lineage>
        <taxon>Bacteria</taxon>
        <taxon>Bacillati</taxon>
        <taxon>Actinomycetota</taxon>
        <taxon>Actinomycetes</taxon>
        <taxon>Micrococcales</taxon>
        <taxon>Micrococcaceae</taxon>
        <taxon>Neomicrococcus</taxon>
    </lineage>
</organism>
<name>A0A7W8TXR6_9MICC</name>
<feature type="region of interest" description="Disordered" evidence="3">
    <location>
        <begin position="104"/>
        <end position="145"/>
    </location>
</feature>
<dbReference type="GO" id="GO:0006260">
    <property type="term" value="P:DNA replication"/>
    <property type="evidence" value="ECO:0007669"/>
    <property type="project" value="InterPro"/>
</dbReference>
<keyword evidence="1 2" id="KW-0238">DNA-binding</keyword>
<dbReference type="SUPFAM" id="SSF50249">
    <property type="entry name" value="Nucleic acid-binding proteins"/>
    <property type="match status" value="1"/>
</dbReference>
<comment type="caution">
    <text evidence="4">The sequence shown here is derived from an EMBL/GenBank/DDBJ whole genome shotgun (WGS) entry which is preliminary data.</text>
</comment>
<evidence type="ECO:0000313" key="5">
    <source>
        <dbReference type="Proteomes" id="UP000580797"/>
    </source>
</evidence>
<proteinExistence type="predicted"/>
<dbReference type="Gene3D" id="2.40.50.140">
    <property type="entry name" value="Nucleic acid-binding proteins"/>
    <property type="match status" value="1"/>
</dbReference>
<dbReference type="PIRSF" id="PIRSF002070">
    <property type="entry name" value="SSB"/>
    <property type="match status" value="1"/>
</dbReference>
<dbReference type="InterPro" id="IPR011344">
    <property type="entry name" value="ssDNA-bd"/>
</dbReference>
<dbReference type="GO" id="GO:0003697">
    <property type="term" value="F:single-stranded DNA binding"/>
    <property type="evidence" value="ECO:0007669"/>
    <property type="project" value="InterPro"/>
</dbReference>
<evidence type="ECO:0000256" key="1">
    <source>
        <dbReference type="ARBA" id="ARBA00023125"/>
    </source>
</evidence>
<gene>
    <name evidence="4" type="ORF">HD598_002123</name>
</gene>
<dbReference type="EMBL" id="JACHDR010000001">
    <property type="protein sequence ID" value="MBB5513436.1"/>
    <property type="molecule type" value="Genomic_DNA"/>
</dbReference>
<dbReference type="Pfam" id="PF00436">
    <property type="entry name" value="SSB"/>
    <property type="match status" value="1"/>
</dbReference>
<evidence type="ECO:0000256" key="2">
    <source>
        <dbReference type="PIRNR" id="PIRNR002070"/>
    </source>
</evidence>
<dbReference type="AlphaFoldDB" id="A0A7W8TXR6"/>
<dbReference type="Proteomes" id="UP000580797">
    <property type="component" value="Unassembled WGS sequence"/>
</dbReference>
<feature type="compositionally biased region" description="Polar residues" evidence="3">
    <location>
        <begin position="108"/>
        <end position="125"/>
    </location>
</feature>
<protein>
    <recommendedName>
        <fullName evidence="2">Single-stranded DNA-binding protein</fullName>
    </recommendedName>
</protein>